<evidence type="ECO:0000313" key="4">
    <source>
        <dbReference type="Proteomes" id="UP000607559"/>
    </source>
</evidence>
<feature type="chain" id="PRO_5035213156" evidence="1">
    <location>
        <begin position="22"/>
        <end position="559"/>
    </location>
</feature>
<accession>A0A8J2XSY4</accession>
<evidence type="ECO:0000259" key="2">
    <source>
        <dbReference type="Pfam" id="PF01425"/>
    </source>
</evidence>
<evidence type="ECO:0000256" key="1">
    <source>
        <dbReference type="SAM" id="SignalP"/>
    </source>
</evidence>
<dbReference type="RefSeq" id="WP_188931597.1">
    <property type="nucleotide sequence ID" value="NZ_BMJC01000002.1"/>
</dbReference>
<feature type="signal peptide" evidence="1">
    <location>
        <begin position="1"/>
        <end position="21"/>
    </location>
</feature>
<dbReference type="Gene3D" id="3.90.1300.10">
    <property type="entry name" value="Amidase signature (AS) domain"/>
    <property type="match status" value="1"/>
</dbReference>
<gene>
    <name evidence="3" type="ORF">GCM10011511_22830</name>
</gene>
<dbReference type="Pfam" id="PF01425">
    <property type="entry name" value="Amidase"/>
    <property type="match status" value="1"/>
</dbReference>
<name>A0A8J2XSY4_9BACT</name>
<sequence>MSFKIVLPALLLTVLAGPLVAQPPGMVSTQDSAGIGLPELMAAEKLFDLRFTPVKRDSILSGLIDNLHFYQYLHAHPLYNDVPLSMSFDPLLPGTAYDRRQNPLHWDIPGEVSLPANRNDLAYYSIPELASLLRRRKITSVELTQFFIERLKKYGSILHCVIQLTEDSALAQARWADAQFAKGVYRSPLQGIPYGIKDLFAVKGTNTTWGTPPYKDQVIDANAYVAERLDDAGAVLVAKLSLGELAMDDVWFGGLTRNPWNLAVGSGGSSAGSAAATAAGLVPFAIGTETYGSIVDPSMRCGATGLRPTFGSIARTGCMALCWSSDKVGPICRSAEDAAIVFAYIHGGDSVDASSRFMPFNYTGKVDVTRLKVAYTRNYIDTLPDDSPAKQTLLILRKMGVKLIAVDFPDDLRGNDILTLIIGVESAAAFDKLTRTNQDDEMVQQNKDRWPNVFRTARFVPAVEYVNACRMRTAIRQKVDPFISQYDIIIAPPETGDQLAITNLTGHPSVTLPVGYRPDGTPGSISFIGQLYGEARLLAFAKAFQDATPYNKQHPKGFE</sequence>
<dbReference type="PANTHER" id="PTHR11895">
    <property type="entry name" value="TRANSAMIDASE"/>
    <property type="match status" value="1"/>
</dbReference>
<dbReference type="InterPro" id="IPR036928">
    <property type="entry name" value="AS_sf"/>
</dbReference>
<dbReference type="SUPFAM" id="SSF75304">
    <property type="entry name" value="Amidase signature (AS) enzymes"/>
    <property type="match status" value="1"/>
</dbReference>
<reference evidence="3" key="2">
    <citation type="submission" date="2020-09" db="EMBL/GenBank/DDBJ databases">
        <authorList>
            <person name="Sun Q."/>
            <person name="Zhou Y."/>
        </authorList>
    </citation>
    <scope>NUCLEOTIDE SEQUENCE</scope>
    <source>
        <strain evidence="3">CGMCC 1.15448</strain>
    </source>
</reference>
<dbReference type="PANTHER" id="PTHR11895:SF73">
    <property type="entry name" value="AMIDASE FAMILY PROTEIN"/>
    <property type="match status" value="1"/>
</dbReference>
<dbReference type="InterPro" id="IPR023631">
    <property type="entry name" value="Amidase_dom"/>
</dbReference>
<evidence type="ECO:0000313" key="3">
    <source>
        <dbReference type="EMBL" id="GGA98947.1"/>
    </source>
</evidence>
<dbReference type="EMBL" id="BMJC01000002">
    <property type="protein sequence ID" value="GGA98947.1"/>
    <property type="molecule type" value="Genomic_DNA"/>
</dbReference>
<protein>
    <submittedName>
        <fullName evidence="3">Amidase</fullName>
    </submittedName>
</protein>
<feature type="domain" description="Amidase" evidence="2">
    <location>
        <begin position="142"/>
        <end position="538"/>
    </location>
</feature>
<dbReference type="AlphaFoldDB" id="A0A8J2XSY4"/>
<keyword evidence="4" id="KW-1185">Reference proteome</keyword>
<proteinExistence type="predicted"/>
<dbReference type="GO" id="GO:0050567">
    <property type="term" value="F:glutaminyl-tRNA synthase (glutamine-hydrolyzing) activity"/>
    <property type="evidence" value="ECO:0007669"/>
    <property type="project" value="TreeGrafter"/>
</dbReference>
<comment type="caution">
    <text evidence="3">The sequence shown here is derived from an EMBL/GenBank/DDBJ whole genome shotgun (WGS) entry which is preliminary data.</text>
</comment>
<reference evidence="3" key="1">
    <citation type="journal article" date="2014" name="Int. J. Syst. Evol. Microbiol.">
        <title>Complete genome sequence of Corynebacterium casei LMG S-19264T (=DSM 44701T), isolated from a smear-ripened cheese.</title>
        <authorList>
            <consortium name="US DOE Joint Genome Institute (JGI-PGF)"/>
            <person name="Walter F."/>
            <person name="Albersmeier A."/>
            <person name="Kalinowski J."/>
            <person name="Ruckert C."/>
        </authorList>
    </citation>
    <scope>NUCLEOTIDE SEQUENCE</scope>
    <source>
        <strain evidence="3">CGMCC 1.15448</strain>
    </source>
</reference>
<dbReference type="Proteomes" id="UP000607559">
    <property type="component" value="Unassembled WGS sequence"/>
</dbReference>
<keyword evidence="1" id="KW-0732">Signal</keyword>
<organism evidence="3 4">
    <name type="scientific">Puia dinghuensis</name>
    <dbReference type="NCBI Taxonomy" id="1792502"/>
    <lineage>
        <taxon>Bacteria</taxon>
        <taxon>Pseudomonadati</taxon>
        <taxon>Bacteroidota</taxon>
        <taxon>Chitinophagia</taxon>
        <taxon>Chitinophagales</taxon>
        <taxon>Chitinophagaceae</taxon>
        <taxon>Puia</taxon>
    </lineage>
</organism>
<dbReference type="InterPro" id="IPR000120">
    <property type="entry name" value="Amidase"/>
</dbReference>